<dbReference type="Proteomes" id="UP000037923">
    <property type="component" value="Unassembled WGS sequence"/>
</dbReference>
<keyword evidence="8" id="KW-0966">Cell projection</keyword>
<dbReference type="GO" id="GO:0030030">
    <property type="term" value="P:cell projection organization"/>
    <property type="evidence" value="ECO:0007669"/>
    <property type="project" value="UniProtKB-KW"/>
</dbReference>
<evidence type="ECO:0000256" key="1">
    <source>
        <dbReference type="ARBA" id="ARBA00004430"/>
    </source>
</evidence>
<dbReference type="GO" id="GO:0036064">
    <property type="term" value="C:ciliary basal body"/>
    <property type="evidence" value="ECO:0007669"/>
    <property type="project" value="TreeGrafter"/>
</dbReference>
<feature type="compositionally biased region" description="Basic and acidic residues" evidence="9">
    <location>
        <begin position="1077"/>
        <end position="1086"/>
    </location>
</feature>
<dbReference type="PANTHER" id="PTHR21442">
    <property type="entry name" value="CILIA- AND FLAGELLA-ASSOCIATED PROTEIN 206"/>
    <property type="match status" value="1"/>
</dbReference>
<organism evidence="10 11">
    <name type="scientific">Leptomonas pyrrhocoris</name>
    <name type="common">Firebug parasite</name>
    <dbReference type="NCBI Taxonomy" id="157538"/>
    <lineage>
        <taxon>Eukaryota</taxon>
        <taxon>Discoba</taxon>
        <taxon>Euglenozoa</taxon>
        <taxon>Kinetoplastea</taxon>
        <taxon>Metakinetoplastina</taxon>
        <taxon>Trypanosomatida</taxon>
        <taxon>Trypanosomatidae</taxon>
        <taxon>Leishmaniinae</taxon>
        <taxon>Leptomonas</taxon>
    </lineage>
</organism>
<evidence type="ECO:0000256" key="8">
    <source>
        <dbReference type="ARBA" id="ARBA00023273"/>
    </source>
</evidence>
<keyword evidence="11" id="KW-1185">Reference proteome</keyword>
<sequence>MSSIEPSAAAETAVGTTSTHLEEVRDRLWGALRVTHEQRSGAAEPDNGEESKLQGGHMVDRMPSDVHTSPTTPAAPLELTRVDMEQLISCVYCAVHINATAQDSQDAATLVLKQLDTDLLEPRASVEAPYTQVDVVTFLNSVPSLWLPDLVAAQEEAAQLSGGSSLLEDFNLELIDCIVNDEEPHNLLEPAEVLTLQRTTAAIELVAPYTDYITLSSMHGYPPVYDTLFAKLRSLDERSAGGLSLSQFRLFFHWFYAMHFRNTNLPRSNAAADDIYQRYLDSHGDLTITQFRLACEEICAVYVQIRDAAPYLQQLVQRTESVRSEGGTPSQDNNACSSAADAEFFLHPEKATLPAWQRDLIEPTQLYLPDELRVVQQEAERHRRHSSPRILLTGPVGIGKSVVGRQLADALHCVHLDVLELAFEVFQRRRQSSVGDVIVACVQEQTPVPLEAQVTLLREAITSERAQYRGYVLSDTITSTTDAIELVEEHFIRPLKILEEARPDHVVELVCAEPEVYAEYATTRTAVGVPACVSACAAVAANVEKRRQAAEKQQMKADCEKILLHLLELESVAPKKGGPSEELQLARQQAVEAQEILDALSAEENEASAEGPTRGDAFESAEEVSSEAKAAQESEEIRLCLCALIYEGRKAACVLAVAPAPAADASADGSGERSPADAIAPLTTQDWTSCWRKTSEAARHLGRYLSVDPIASLDSTHVVSYITHAFNLYPCDLAEVLGVPGEETVDDAAASSAASDAVVEAHATRARPSSLADDEERCRLVEEVVAEKGLRPSPIWKRYCPVTAAVDGVLIEGAACYACAYRGCYYYFASSSKRNDFVDHPTRYLRQAFPEQKAVLLLADDAIIATLPELLQQVADDITVQCRLTPFSASTFATLMEPRHLLLQSRAAAKDTRRKTEAATRKARHERQEIAAKALAKKSKGRLEPTKPKTKKLSDSVARKSPLQPTAPQAHKGSAGGRRRVPRAMVVEGPQSMAEEKQILIDAAKDKMAEGAPLLVTAIAAADLDFTLFHKLWKQQVVPETVVALSFLKTAAADGAAGSTEEAGDEQDGDEADDDDSKNNEGEGRGNDSSTAASSASTFQRIVQLLEKRPKVDWRTAKAEASQGGAAVVAPSYDIHTIPVDDSAIVSEIVAEVMQQLNPLSIVASEDAVDEALGEEGEDGAAEDGDEEDEEQAAEDEALLYPDETQRPSALPRARRDPLVKPMRRFLHQFGSRLDYCPVTLHDRGILVRGSQEFCLHYADGLYIFATEDARNAFARCPQRYVGELPPQDVPPRMWIVGVTQSGKKTLASGLQEAYRVPFFVYDRQFFEECVDTALTPGGGMVRGVYIPEDTTEANPYLKRAFTLLEEVHDKEKEEKKQMEAKAEAERQLEEHERKLEEREAREDAGVEEEEDTSDEDDWTEEKEAALQEKVEFEPEDEEDKQVRLSEAYLRIASCVTRFRPFDKLGYVMICPPFSDGDLDVLFDEGGIPEVVVRLSIDEDVFNQRSTLRAAARRAAAQQAKALDVAAKEREAAQHATQRSREATLLQRAREKALAKWRRRHIGVNDVDEPSDVDNEDEESDANKQKSDGEASSLRKQNKKSKVADEEETEVEAEADRQAQEDALEEFMTFVEERRVEVVNVNAAAARETVRRAVVDALGRHLDNRASLFYHPEVIRPDEVAARLASGQCDWSSFGSQDPVRLYAYRREGQRMVCKWKPSGVRVGPEVDEHGEDAALADHIESADDRQPPEEPEELSEVASDDVEELRDAVQRRDNRARRAAARRVARVNARLYSFDDDTTLARFMRNPWPFLRGPPPSPTLSPAPVVAVFEPDTRCESEVVGAKQRCLADSVAYNLHTKCVSTSSLLAWGAVHTHWQSLRLECMLAAQQGLVDASLTQKLLQLYLSSAETKKDGAVLHNLPITAVSAEALTRVKGTAPVMRVITALPEDSATTALSSSSSSPAGSSPQELAALVAQSMRTYASVGLTLPHPCAPLDSSNLVAAVHGVVGFCADAQEARLRECRAFPVALRNSYEVFQHVQRHLSEYSAYCPYEWVENGDLVKCIPADRSSASVPIDLCLGAKYLGQYFFFSSADYLDRFLRNPTTVTDPATAKPMPKYLPSLVPAAAAAQLKEADLALEGCCPVLLYDTRDRCGMRGVRQPIAKKGSLDFVAEYNGQKYAMLNEEHQKRFLRRPWQYVEGAQLPAVLRRPLPKGMRPSAIPDTEEYLQRQLYDPVAQALVAVGRERPIYPGLSVEESALKYIALYLKAHRDPANLSPFEAASYTTNFELFHKRATLYRHVLSREANGTALERVAAAAATATNGASADDEEANKTFCASYEEVRADAHQMNWLNRLPNPALSP</sequence>
<accession>A0A0N0VFS5</accession>
<dbReference type="SUPFAM" id="SSF52540">
    <property type="entry name" value="P-loop containing nucleoside triphosphate hydrolases"/>
    <property type="match status" value="1"/>
</dbReference>
<feature type="compositionally biased region" description="Basic and acidic residues" evidence="9">
    <location>
        <begin position="908"/>
        <end position="930"/>
    </location>
</feature>
<keyword evidence="6" id="KW-0969">Cilium</keyword>
<keyword evidence="5" id="KW-0970">Cilium biogenesis/degradation</keyword>
<dbReference type="Gene3D" id="3.40.50.300">
    <property type="entry name" value="P-loop containing nucleotide triphosphate hydrolases"/>
    <property type="match status" value="1"/>
</dbReference>
<feature type="region of interest" description="Disordered" evidence="9">
    <location>
        <begin position="603"/>
        <end position="629"/>
    </location>
</feature>
<proteinExistence type="inferred from homology"/>
<evidence type="ECO:0000256" key="9">
    <source>
        <dbReference type="SAM" id="MobiDB-lite"/>
    </source>
</evidence>
<feature type="compositionally biased region" description="Basic and acidic residues" evidence="9">
    <location>
        <begin position="1422"/>
        <end position="1433"/>
    </location>
</feature>
<dbReference type="GeneID" id="26904332"/>
<comment type="caution">
    <text evidence="10">The sequence shown here is derived from an EMBL/GenBank/DDBJ whole genome shotgun (WGS) entry which is preliminary data.</text>
</comment>
<feature type="region of interest" description="Disordered" evidence="9">
    <location>
        <begin position="1171"/>
        <end position="1215"/>
    </location>
</feature>
<dbReference type="InterPro" id="IPR021897">
    <property type="entry name" value="FAP206"/>
</dbReference>
<keyword evidence="4" id="KW-0963">Cytoplasm</keyword>
<feature type="compositionally biased region" description="Basic and acidic residues" evidence="9">
    <location>
        <begin position="941"/>
        <end position="958"/>
    </location>
</feature>
<gene>
    <name evidence="10" type="ORF">ABB37_04041</name>
</gene>
<evidence type="ECO:0000256" key="2">
    <source>
        <dbReference type="ARBA" id="ARBA00010500"/>
    </source>
</evidence>
<feature type="region of interest" description="Disordered" evidence="9">
    <location>
        <begin position="1566"/>
        <end position="1619"/>
    </location>
</feature>
<evidence type="ECO:0000256" key="4">
    <source>
        <dbReference type="ARBA" id="ARBA00022490"/>
    </source>
</evidence>
<comment type="subcellular location">
    <subcellularLocation>
        <location evidence="1">Cytoplasm</location>
        <location evidence="1">Cytoskeleton</location>
        <location evidence="1">Cilium axoneme</location>
    </subcellularLocation>
</comment>
<feature type="region of interest" description="Disordered" evidence="9">
    <location>
        <begin position="1"/>
        <end position="21"/>
    </location>
</feature>
<dbReference type="InterPro" id="IPR027417">
    <property type="entry name" value="P-loop_NTPase"/>
</dbReference>
<dbReference type="PANTHER" id="PTHR21442:SF0">
    <property type="entry name" value="CILIA- AND FLAGELLA-ASSOCIATED PROTEIN 206"/>
    <property type="match status" value="1"/>
</dbReference>
<evidence type="ECO:0000256" key="7">
    <source>
        <dbReference type="ARBA" id="ARBA00023212"/>
    </source>
</evidence>
<evidence type="ECO:0000313" key="10">
    <source>
        <dbReference type="EMBL" id="KPA81752.1"/>
    </source>
</evidence>
<evidence type="ECO:0000256" key="6">
    <source>
        <dbReference type="ARBA" id="ARBA00023069"/>
    </source>
</evidence>
<dbReference type="OrthoDB" id="439792at2759"/>
<feature type="compositionally biased region" description="Basic and acidic residues" evidence="9">
    <location>
        <begin position="1372"/>
        <end position="1405"/>
    </location>
</feature>
<comment type="similarity">
    <text evidence="2">Belongs to the CFAP206 family.</text>
</comment>
<dbReference type="RefSeq" id="XP_015660191.1">
    <property type="nucleotide sequence ID" value="XM_015801571.1"/>
</dbReference>
<reference evidence="10 11" key="1">
    <citation type="submission" date="2015-07" db="EMBL/GenBank/DDBJ databases">
        <title>High-quality genome of monoxenous trypanosomatid Leptomonas pyrrhocoris.</title>
        <authorList>
            <person name="Flegontov P."/>
            <person name="Butenko A."/>
            <person name="Firsov S."/>
            <person name="Vlcek C."/>
            <person name="Logacheva M.D."/>
            <person name="Field M."/>
            <person name="Filatov D."/>
            <person name="Flegontova O."/>
            <person name="Gerasimov E."/>
            <person name="Jackson A.P."/>
            <person name="Kelly S."/>
            <person name="Opperdoes F."/>
            <person name="O'Reilly A."/>
            <person name="Votypka J."/>
            <person name="Yurchenko V."/>
            <person name="Lukes J."/>
        </authorList>
    </citation>
    <scope>NUCLEOTIDE SEQUENCE [LARGE SCALE GENOMIC DNA]</scope>
    <source>
        <strain evidence="10">H10</strain>
    </source>
</reference>
<evidence type="ECO:0000256" key="3">
    <source>
        <dbReference type="ARBA" id="ARBA00021602"/>
    </source>
</evidence>
<feature type="compositionally biased region" description="Basic and acidic residues" evidence="9">
    <location>
        <begin position="1740"/>
        <end position="1749"/>
    </location>
</feature>
<evidence type="ECO:0000256" key="5">
    <source>
        <dbReference type="ARBA" id="ARBA00022794"/>
    </source>
</evidence>
<name>A0A0N0VFS5_LEPPY</name>
<dbReference type="GO" id="GO:0005930">
    <property type="term" value="C:axoneme"/>
    <property type="evidence" value="ECO:0007669"/>
    <property type="project" value="UniProtKB-SubCell"/>
</dbReference>
<dbReference type="VEuPathDB" id="TriTrypDB:LpyrH10_06_4110"/>
<feature type="compositionally biased region" description="Acidic residues" evidence="9">
    <location>
        <begin position="1171"/>
        <end position="1198"/>
    </location>
</feature>
<dbReference type="OMA" id="LEGCCPV"/>
<feature type="compositionally biased region" description="Acidic residues" evidence="9">
    <location>
        <begin position="1750"/>
        <end position="1765"/>
    </location>
</feature>
<protein>
    <recommendedName>
        <fullName evidence="3">Cilia- and flagella-associated protein 206</fullName>
    </recommendedName>
</protein>
<feature type="compositionally biased region" description="Acidic residues" evidence="9">
    <location>
        <begin position="1062"/>
        <end position="1076"/>
    </location>
</feature>
<feature type="region of interest" description="Disordered" evidence="9">
    <location>
        <begin position="36"/>
        <end position="72"/>
    </location>
</feature>
<evidence type="ECO:0000313" key="11">
    <source>
        <dbReference type="Proteomes" id="UP000037923"/>
    </source>
</evidence>
<feature type="region of interest" description="Disordered" evidence="9">
    <location>
        <begin position="1740"/>
        <end position="1765"/>
    </location>
</feature>
<feature type="region of interest" description="Disordered" evidence="9">
    <location>
        <begin position="906"/>
        <end position="981"/>
    </location>
</feature>
<feature type="compositionally biased region" description="Acidic residues" evidence="9">
    <location>
        <begin position="1566"/>
        <end position="1580"/>
    </location>
</feature>
<feature type="region of interest" description="Disordered" evidence="9">
    <location>
        <begin position="1054"/>
        <end position="1096"/>
    </location>
</feature>
<feature type="compositionally biased region" description="Acidic residues" evidence="9">
    <location>
        <begin position="1406"/>
        <end position="1421"/>
    </location>
</feature>
<dbReference type="EMBL" id="LGTL01000006">
    <property type="protein sequence ID" value="KPA81752.1"/>
    <property type="molecule type" value="Genomic_DNA"/>
</dbReference>
<feature type="region of interest" description="Disordered" evidence="9">
    <location>
        <begin position="1372"/>
        <end position="1440"/>
    </location>
</feature>
<keyword evidence="7" id="KW-0206">Cytoskeleton</keyword>
<dbReference type="GO" id="GO:0003356">
    <property type="term" value="P:regulation of cilium beat frequency"/>
    <property type="evidence" value="ECO:0007669"/>
    <property type="project" value="TreeGrafter"/>
</dbReference>